<protein>
    <submittedName>
        <fullName evidence="1">Uncharacterized protein</fullName>
    </submittedName>
</protein>
<comment type="caution">
    <text evidence="1">The sequence shown here is derived from an EMBL/GenBank/DDBJ whole genome shotgun (WGS) entry which is preliminary data.</text>
</comment>
<dbReference type="Proteomes" id="UP001589709">
    <property type="component" value="Unassembled WGS sequence"/>
</dbReference>
<evidence type="ECO:0000313" key="2">
    <source>
        <dbReference type="Proteomes" id="UP001589709"/>
    </source>
</evidence>
<feature type="non-terminal residue" evidence="1">
    <location>
        <position position="79"/>
    </location>
</feature>
<sequence>MGALDLPGPGTARADGPPVHAAALEAVLRARVDGEVRCGAGRTRDHGFDSGGHEAVHLTELPAAAPPGGPAAGRPGPAP</sequence>
<organism evidence="1 2">
    <name type="scientific">Streptomyces cinereospinus</name>
    <dbReference type="NCBI Taxonomy" id="285561"/>
    <lineage>
        <taxon>Bacteria</taxon>
        <taxon>Bacillati</taxon>
        <taxon>Actinomycetota</taxon>
        <taxon>Actinomycetes</taxon>
        <taxon>Kitasatosporales</taxon>
        <taxon>Streptomycetaceae</taxon>
        <taxon>Streptomyces</taxon>
    </lineage>
</organism>
<reference evidence="1 2" key="1">
    <citation type="submission" date="2024-09" db="EMBL/GenBank/DDBJ databases">
        <authorList>
            <person name="Sun Q."/>
            <person name="Mori K."/>
        </authorList>
    </citation>
    <scope>NUCLEOTIDE SEQUENCE [LARGE SCALE GENOMIC DNA]</scope>
    <source>
        <strain evidence="1 2">JCM 6917</strain>
    </source>
</reference>
<evidence type="ECO:0000313" key="1">
    <source>
        <dbReference type="EMBL" id="MFB9465314.1"/>
    </source>
</evidence>
<gene>
    <name evidence="1" type="ORF">ACFF45_22010</name>
</gene>
<accession>A0ABV5N4V1</accession>
<keyword evidence="2" id="KW-1185">Reference proteome</keyword>
<dbReference type="EMBL" id="JBHMCY010000043">
    <property type="protein sequence ID" value="MFB9465314.1"/>
    <property type="molecule type" value="Genomic_DNA"/>
</dbReference>
<name>A0ABV5N4V1_9ACTN</name>
<proteinExistence type="predicted"/>